<dbReference type="EMBL" id="JAHKKG010000019">
    <property type="protein sequence ID" value="MBU2670379.1"/>
    <property type="molecule type" value="Genomic_DNA"/>
</dbReference>
<comment type="caution">
    <text evidence="1">The sequence shown here is derived from an EMBL/GenBank/DDBJ whole genome shotgun (WGS) entry which is preliminary data.</text>
</comment>
<evidence type="ECO:0000313" key="1">
    <source>
        <dbReference type="EMBL" id="MBU2670379.1"/>
    </source>
</evidence>
<protein>
    <submittedName>
        <fullName evidence="1">Uncharacterized protein</fullName>
    </submittedName>
</protein>
<dbReference type="Proteomes" id="UP001519654">
    <property type="component" value="Unassembled WGS sequence"/>
</dbReference>
<gene>
    <name evidence="1" type="ORF">KOI35_43445</name>
</gene>
<dbReference type="RefSeq" id="WP_215795607.1">
    <property type="nucleotide sequence ID" value="NZ_JAHKKG010000019.1"/>
</dbReference>
<evidence type="ECO:0000313" key="2">
    <source>
        <dbReference type="Proteomes" id="UP001519654"/>
    </source>
</evidence>
<reference evidence="1 2" key="1">
    <citation type="submission" date="2021-06" db="EMBL/GenBank/DDBJ databases">
        <title>Actinoplanes lichenicola sp. nov., and Actinoplanes ovalisporus sp. nov., isolated from lichen in Thailand.</title>
        <authorList>
            <person name="Saeng-In P."/>
            <person name="Kanchanasin P."/>
            <person name="Yuki M."/>
            <person name="Kudo T."/>
            <person name="Ohkuma M."/>
            <person name="Phongsopitanun W."/>
            <person name="Tanasupawat S."/>
        </authorList>
    </citation>
    <scope>NUCLEOTIDE SEQUENCE [LARGE SCALE GENOMIC DNA]</scope>
    <source>
        <strain evidence="1 2">NBRC 110975</strain>
    </source>
</reference>
<organism evidence="1 2">
    <name type="scientific">Paractinoplanes bogorensis</name>
    <dbReference type="NCBI Taxonomy" id="1610840"/>
    <lineage>
        <taxon>Bacteria</taxon>
        <taxon>Bacillati</taxon>
        <taxon>Actinomycetota</taxon>
        <taxon>Actinomycetes</taxon>
        <taxon>Micromonosporales</taxon>
        <taxon>Micromonosporaceae</taxon>
        <taxon>Paractinoplanes</taxon>
    </lineage>
</organism>
<accession>A0ABS5Z3V9</accession>
<proteinExistence type="predicted"/>
<name>A0ABS5Z3V9_9ACTN</name>
<keyword evidence="2" id="KW-1185">Reference proteome</keyword>
<sequence length="179" mass="19505">MPTSTRDLALAVVFATRVTSGIDIFLGRLDRPYVTDTFDPGQGVELKWRELDGMTQPDDLARALRSELPLTRQRIQASNRPGASVAATAIDVIAVLLDDSLDDRQRVAAVAGSALRVALEMDRTAVRPPIGRRTWSAFELHGQADLADLVDDATEGFLLSSSTNCARRPGRSRWCTAGR</sequence>